<sequence>MMVHFESDSDHWKSAVGIGAAGCFLSIVSVAARMYTRYFVTRSVGVDDLMAIVSLLCTLGMYITLSIYATWYASGNIERWTRADAKNFLLLFWVNELVYNVGTLFIKWTYLFQYLRVFRNVKAMRIAYWVCIVLTGAWYAFQVFGFMFSCNPVAGFWDKSIKSTCNITSKIGSTTGFFYVNAAGTLVIDIVVLVLPIPTIWNLKLRTRQKWAIFGIFAVGGIVPAITIGRMASLHDLDTNGIVNSGIWSLMEMCAGIATAALATIRLLISRKVPVFGTSAPRRQLVAKRASPFSTFGSRARPVTSGSQRDLVVAGFECEMQGGSSTGQSSIDIRKEGDITTTSSRTSTTAAVQNKGGWRESTSEAPLRPNPNLRENTESLHFGLPHGAHGVGVQTTITSDRQRAMSASGAVFLGTFGILVEQDWEVTESNAA</sequence>
<dbReference type="Pfam" id="PF20684">
    <property type="entry name" value="Fung_rhodopsin"/>
    <property type="match status" value="1"/>
</dbReference>
<comment type="similarity">
    <text evidence="5">Belongs to the SAT4 family.</text>
</comment>
<dbReference type="OrthoDB" id="3648173at2759"/>
<dbReference type="GO" id="GO:0016020">
    <property type="term" value="C:membrane"/>
    <property type="evidence" value="ECO:0007669"/>
    <property type="project" value="UniProtKB-SubCell"/>
</dbReference>
<reference evidence="10" key="1">
    <citation type="journal article" date="2015" name="BMC Genomics">
        <title>Genomic and transcriptomic analysis of the endophytic fungus Pestalotiopsis fici reveals its lifestyle and high potential for synthesis of natural products.</title>
        <authorList>
            <person name="Wang X."/>
            <person name="Zhang X."/>
            <person name="Liu L."/>
            <person name="Xiang M."/>
            <person name="Wang W."/>
            <person name="Sun X."/>
            <person name="Che Y."/>
            <person name="Guo L."/>
            <person name="Liu G."/>
            <person name="Guo L."/>
            <person name="Wang C."/>
            <person name="Yin W.B."/>
            <person name="Stadler M."/>
            <person name="Zhang X."/>
            <person name="Liu X."/>
        </authorList>
    </citation>
    <scope>NUCLEOTIDE SEQUENCE [LARGE SCALE GENOMIC DNA]</scope>
    <source>
        <strain evidence="10">W106-1 / CGMCC3.15140</strain>
    </source>
</reference>
<evidence type="ECO:0000256" key="5">
    <source>
        <dbReference type="ARBA" id="ARBA00038359"/>
    </source>
</evidence>
<keyword evidence="4 7" id="KW-0472">Membrane</keyword>
<dbReference type="Proteomes" id="UP000030651">
    <property type="component" value="Unassembled WGS sequence"/>
</dbReference>
<evidence type="ECO:0000256" key="7">
    <source>
        <dbReference type="SAM" id="Phobius"/>
    </source>
</evidence>
<dbReference type="AlphaFoldDB" id="W3WX14"/>
<feature type="region of interest" description="Disordered" evidence="6">
    <location>
        <begin position="338"/>
        <end position="389"/>
    </location>
</feature>
<feature type="transmembrane region" description="Helical" evidence="7">
    <location>
        <begin position="126"/>
        <end position="148"/>
    </location>
</feature>
<feature type="transmembrane region" description="Helical" evidence="7">
    <location>
        <begin position="178"/>
        <end position="199"/>
    </location>
</feature>
<evidence type="ECO:0000256" key="2">
    <source>
        <dbReference type="ARBA" id="ARBA00022692"/>
    </source>
</evidence>
<keyword evidence="10" id="KW-1185">Reference proteome</keyword>
<keyword evidence="3 7" id="KW-1133">Transmembrane helix</keyword>
<dbReference type="InterPro" id="IPR049326">
    <property type="entry name" value="Rhodopsin_dom_fungi"/>
</dbReference>
<evidence type="ECO:0000256" key="4">
    <source>
        <dbReference type="ARBA" id="ARBA00023136"/>
    </source>
</evidence>
<protein>
    <recommendedName>
        <fullName evidence="8">Rhodopsin domain-containing protein</fullName>
    </recommendedName>
</protein>
<evidence type="ECO:0000256" key="6">
    <source>
        <dbReference type="SAM" id="MobiDB-lite"/>
    </source>
</evidence>
<evidence type="ECO:0000313" key="9">
    <source>
        <dbReference type="EMBL" id="ETS78334.1"/>
    </source>
</evidence>
<keyword evidence="2 7" id="KW-0812">Transmembrane</keyword>
<name>W3WX14_PESFW</name>
<dbReference type="HOGENOM" id="CLU_028200_0_4_1"/>
<feature type="transmembrane region" description="Helical" evidence="7">
    <location>
        <begin position="211"/>
        <end position="232"/>
    </location>
</feature>
<feature type="domain" description="Rhodopsin" evidence="8">
    <location>
        <begin position="32"/>
        <end position="271"/>
    </location>
</feature>
<accession>W3WX14</accession>
<dbReference type="KEGG" id="pfy:PFICI_10396"/>
<dbReference type="EMBL" id="KI912115">
    <property type="protein sequence ID" value="ETS78334.1"/>
    <property type="molecule type" value="Genomic_DNA"/>
</dbReference>
<evidence type="ECO:0000256" key="1">
    <source>
        <dbReference type="ARBA" id="ARBA00004141"/>
    </source>
</evidence>
<feature type="transmembrane region" description="Helical" evidence="7">
    <location>
        <begin position="48"/>
        <end position="68"/>
    </location>
</feature>
<comment type="subcellular location">
    <subcellularLocation>
        <location evidence="1">Membrane</location>
        <topology evidence="1">Multi-pass membrane protein</topology>
    </subcellularLocation>
</comment>
<dbReference type="InterPro" id="IPR052337">
    <property type="entry name" value="SAT4-like"/>
</dbReference>
<dbReference type="GeneID" id="19275409"/>
<dbReference type="PANTHER" id="PTHR33048:SF47">
    <property type="entry name" value="INTEGRAL MEMBRANE PROTEIN-RELATED"/>
    <property type="match status" value="1"/>
</dbReference>
<dbReference type="InParanoid" id="W3WX14"/>
<dbReference type="RefSeq" id="XP_007837168.1">
    <property type="nucleotide sequence ID" value="XM_007838977.1"/>
</dbReference>
<proteinExistence type="inferred from homology"/>
<feature type="transmembrane region" description="Helical" evidence="7">
    <location>
        <begin position="12"/>
        <end position="36"/>
    </location>
</feature>
<feature type="transmembrane region" description="Helical" evidence="7">
    <location>
        <begin position="88"/>
        <end position="106"/>
    </location>
</feature>
<evidence type="ECO:0000256" key="3">
    <source>
        <dbReference type="ARBA" id="ARBA00022989"/>
    </source>
</evidence>
<organism evidence="9 10">
    <name type="scientific">Pestalotiopsis fici (strain W106-1 / CGMCC3.15140)</name>
    <dbReference type="NCBI Taxonomy" id="1229662"/>
    <lineage>
        <taxon>Eukaryota</taxon>
        <taxon>Fungi</taxon>
        <taxon>Dikarya</taxon>
        <taxon>Ascomycota</taxon>
        <taxon>Pezizomycotina</taxon>
        <taxon>Sordariomycetes</taxon>
        <taxon>Xylariomycetidae</taxon>
        <taxon>Amphisphaeriales</taxon>
        <taxon>Sporocadaceae</taxon>
        <taxon>Pestalotiopsis</taxon>
    </lineage>
</organism>
<evidence type="ECO:0000259" key="8">
    <source>
        <dbReference type="Pfam" id="PF20684"/>
    </source>
</evidence>
<dbReference type="STRING" id="1229662.W3WX14"/>
<gene>
    <name evidence="9" type="ORF">PFICI_10396</name>
</gene>
<evidence type="ECO:0000313" key="10">
    <source>
        <dbReference type="Proteomes" id="UP000030651"/>
    </source>
</evidence>
<feature type="transmembrane region" description="Helical" evidence="7">
    <location>
        <begin position="247"/>
        <end position="269"/>
    </location>
</feature>
<feature type="compositionally biased region" description="Low complexity" evidence="6">
    <location>
        <begin position="340"/>
        <end position="349"/>
    </location>
</feature>
<dbReference type="eggNOG" id="ENOG502RMCX">
    <property type="taxonomic scope" value="Eukaryota"/>
</dbReference>
<dbReference type="PANTHER" id="PTHR33048">
    <property type="entry name" value="PTH11-LIKE INTEGRAL MEMBRANE PROTEIN (AFU_ORTHOLOGUE AFUA_5G11245)"/>
    <property type="match status" value="1"/>
</dbReference>